<keyword evidence="3" id="KW-1185">Reference proteome</keyword>
<name>A0A369WMN6_9GAMM</name>
<comment type="caution">
    <text evidence="2">The sequence shown here is derived from an EMBL/GenBank/DDBJ whole genome shotgun (WGS) entry which is preliminary data.</text>
</comment>
<accession>A0A369WMN6</accession>
<dbReference type="AlphaFoldDB" id="A0A369WMN6"/>
<organism evidence="2 3">
    <name type="scientific">Motiliproteus coralliicola</name>
    <dbReference type="NCBI Taxonomy" id="2283196"/>
    <lineage>
        <taxon>Bacteria</taxon>
        <taxon>Pseudomonadati</taxon>
        <taxon>Pseudomonadota</taxon>
        <taxon>Gammaproteobacteria</taxon>
        <taxon>Oceanospirillales</taxon>
        <taxon>Oceanospirillaceae</taxon>
        <taxon>Motiliproteus</taxon>
    </lineage>
</organism>
<gene>
    <name evidence="2" type="ORF">DV711_10370</name>
</gene>
<dbReference type="PROSITE" id="PS51257">
    <property type="entry name" value="PROKAR_LIPOPROTEIN"/>
    <property type="match status" value="1"/>
</dbReference>
<feature type="compositionally biased region" description="Polar residues" evidence="1">
    <location>
        <begin position="57"/>
        <end position="75"/>
    </location>
</feature>
<dbReference type="EMBL" id="QQOH01000002">
    <property type="protein sequence ID" value="RDE22947.1"/>
    <property type="molecule type" value="Genomic_DNA"/>
</dbReference>
<reference evidence="2 3" key="1">
    <citation type="submission" date="2018-07" db="EMBL/GenBank/DDBJ databases">
        <title>Motiliproteus coralliicola sp. nov., a bacterium isolated from Coral.</title>
        <authorList>
            <person name="Wang G."/>
        </authorList>
    </citation>
    <scope>NUCLEOTIDE SEQUENCE [LARGE SCALE GENOMIC DNA]</scope>
    <source>
        <strain evidence="2 3">C34</strain>
    </source>
</reference>
<dbReference type="Proteomes" id="UP000253769">
    <property type="component" value="Unassembled WGS sequence"/>
</dbReference>
<evidence type="ECO:0000313" key="2">
    <source>
        <dbReference type="EMBL" id="RDE22947.1"/>
    </source>
</evidence>
<evidence type="ECO:0000256" key="1">
    <source>
        <dbReference type="SAM" id="MobiDB-lite"/>
    </source>
</evidence>
<proteinExistence type="predicted"/>
<sequence>MMAGKMNRALGRTVGSVTLLLTLLLSGCGDESQTADPSADKTQPLRPESTEGAKQPAAQSNPTAQAKELSTQDEVTASAAKPQPSSDTEEPLSVNPLTGEVASVASVPSTPLDLSLTEQERLGEQSDTAEQIPAGLLPSPQEPESVFKQALDVKPDDDGVSFSGGLITKEDEPDFRDSVEGAEFGLEVKY</sequence>
<evidence type="ECO:0000313" key="3">
    <source>
        <dbReference type="Proteomes" id="UP000253769"/>
    </source>
</evidence>
<protein>
    <submittedName>
        <fullName evidence="2">Uncharacterized protein</fullName>
    </submittedName>
</protein>
<feature type="region of interest" description="Disordered" evidence="1">
    <location>
        <begin position="29"/>
        <end position="174"/>
    </location>
</feature>